<accession>A0A1A8E8C3</accession>
<reference evidence="1" key="1">
    <citation type="submission" date="2016-05" db="EMBL/GenBank/DDBJ databases">
        <authorList>
            <person name="Lavstsen T."/>
            <person name="Jespersen J.S."/>
        </authorList>
    </citation>
    <scope>NUCLEOTIDE SEQUENCE</scope>
    <source>
        <tissue evidence="1">Brain</tissue>
    </source>
</reference>
<dbReference type="AlphaFoldDB" id="A0A1A8E8C3"/>
<gene>
    <name evidence="1" type="primary">CABZ01045212.1</name>
</gene>
<feature type="non-terminal residue" evidence="1">
    <location>
        <position position="1"/>
    </location>
</feature>
<evidence type="ECO:0000313" key="1">
    <source>
        <dbReference type="EMBL" id="SBQ42437.1"/>
    </source>
</evidence>
<reference evidence="1" key="2">
    <citation type="submission" date="2016-06" db="EMBL/GenBank/DDBJ databases">
        <title>The genome of a short-lived fish provides insights into sex chromosome evolution and the genetic control of aging.</title>
        <authorList>
            <person name="Reichwald K."/>
            <person name="Felder M."/>
            <person name="Petzold A."/>
            <person name="Koch P."/>
            <person name="Groth M."/>
            <person name="Platzer M."/>
        </authorList>
    </citation>
    <scope>NUCLEOTIDE SEQUENCE</scope>
    <source>
        <tissue evidence="1">Brain</tissue>
    </source>
</reference>
<feature type="non-terminal residue" evidence="1">
    <location>
        <position position="39"/>
    </location>
</feature>
<name>A0A1A8E8C3_NOTKA</name>
<organism evidence="1">
    <name type="scientific">Nothobranchius kadleci</name>
    <name type="common">African annual killifish</name>
    <dbReference type="NCBI Taxonomy" id="1051664"/>
    <lineage>
        <taxon>Eukaryota</taxon>
        <taxon>Metazoa</taxon>
        <taxon>Chordata</taxon>
        <taxon>Craniata</taxon>
        <taxon>Vertebrata</taxon>
        <taxon>Euteleostomi</taxon>
        <taxon>Actinopterygii</taxon>
        <taxon>Neopterygii</taxon>
        <taxon>Teleostei</taxon>
        <taxon>Neoteleostei</taxon>
        <taxon>Acanthomorphata</taxon>
        <taxon>Ovalentaria</taxon>
        <taxon>Atherinomorphae</taxon>
        <taxon>Cyprinodontiformes</taxon>
        <taxon>Nothobranchiidae</taxon>
        <taxon>Nothobranchius</taxon>
    </lineage>
</organism>
<proteinExistence type="predicted"/>
<protein>
    <submittedName>
        <fullName evidence="1">Uncharacterized protein</fullName>
    </submittedName>
</protein>
<sequence>HDGCYGGAAGAANGDAGFLLQPFGGTFSGAHGKFTHMYL</sequence>
<dbReference type="EMBL" id="HAEA01013957">
    <property type="protein sequence ID" value="SBQ42437.1"/>
    <property type="molecule type" value="Transcribed_RNA"/>
</dbReference>